<dbReference type="EMBL" id="AY864330">
    <property type="protein sequence ID" value="AAY83976.1"/>
    <property type="molecule type" value="Genomic_DNA"/>
</dbReference>
<reference evidence="1 3" key="1">
    <citation type="journal article" date="2004" name="Virology">
        <title>Identification and characterization of a DNA photolyase-containing baculovirus from Chrysodeixis chalcites.</title>
        <authorList>
            <person name="van Oers M.M."/>
            <person name="Herniou E.A."/>
            <person name="Usmany M."/>
            <person name="Messelink G.J."/>
            <person name="Vlak J.M."/>
        </authorList>
    </citation>
    <scope>NUCLEOTIDE SEQUENCE [LARGE SCALE GENOMIC DNA]</scope>
</reference>
<gene>
    <name evidence="1" type="primary">ORF-45 vp1045</name>
</gene>
<dbReference type="GeneID" id="3431535"/>
<reference evidence="1 3" key="2">
    <citation type="journal article" date="2005" name="J. Gen. Virol.">
        <title>Genome sequence of Chrysodeixis chalcites nucleopolyhedrovirus, a baculovirus with two DNA photolyase genes.</title>
        <authorList>
            <person name="van Oers M.M."/>
            <person name="Abma-Henkens M.H."/>
            <person name="Herniou E.A."/>
            <person name="de Groot J.C."/>
            <person name="Peters S."/>
            <person name="Vlak J.M."/>
        </authorList>
    </citation>
    <scope>NUCLEOTIDE SEQUENCE [LARGE SCALE GENOMIC DNA]</scope>
</reference>
<proteinExistence type="predicted"/>
<reference evidence="2" key="3">
    <citation type="submission" date="2012-08" db="EMBL/GenBank/DDBJ databases">
        <title>Sequences comparision among Chrysodeixis chalcites nucleopolyhedrovirus genotypes from a field strain of the Canary Islands.</title>
        <authorList>
            <person name="Bernal A."/>
            <person name="Simon O."/>
            <person name="Palma L."/>
            <person name="Williams T."/>
            <person name="Caballero P."/>
        </authorList>
    </citation>
    <scope>NUCLEOTIDE SEQUENCE</scope>
    <source>
        <strain evidence="2">TF1</strain>
    </source>
</reference>
<dbReference type="RefSeq" id="YP_249649.1">
    <property type="nucleotide sequence ID" value="NC_007151.1"/>
</dbReference>
<dbReference type="Pfam" id="PF05789">
    <property type="entry name" value="Baculo_VP1054"/>
    <property type="match status" value="1"/>
</dbReference>
<dbReference type="InterPro" id="IPR008416">
    <property type="entry name" value="Baculo_VP1054"/>
</dbReference>
<keyword evidence="3" id="KW-1185">Reference proteome</keyword>
<sequence>MSSMASAVVRLNQCVSERLTPFKPIKIQSAQCPIHPLRANCRATVRYNDVVESKFINHITIFESLYQNYDRRPYYMCLLNPAFEIDERGEYLNANEMYAYVHLQPIDDEEVFYGIDEAGERSMATLKTAIKAIMDCFDVCRDKYILMVDELQIDVVYSIFRTIVLPQRMVFIYQTEHAPSNNDVQIFSVPQTVESWDSHIIYKSFLLYNTILTMMLKQKNPFNNNKKNISVVFRNLGKCPNNKDRVKCCDLNYGGNPPGHIMCPPREMVKRIFHYSKWAKTPNNYRRYFELITTPPINRRMYEPDGQVNFNYNTGMLIILDWYNFIEEFRAYFGIK</sequence>
<protein>
    <submittedName>
        <fullName evidence="1">VP1054</fullName>
    </submittedName>
</protein>
<organism evidence="1 3">
    <name type="scientific">Chrysodeixis chalcites nucleopolyhedrovirus</name>
    <dbReference type="NCBI Taxonomy" id="320432"/>
    <lineage>
        <taxon>Viruses</taxon>
        <taxon>Viruses incertae sedis</taxon>
        <taxon>Naldaviricetes</taxon>
        <taxon>Lefavirales</taxon>
        <taxon>Baculoviridae</taxon>
        <taxon>Alphabaculovirus</taxon>
        <taxon>Alphabaculovirus chrychalcites</taxon>
    </lineage>
</organism>
<evidence type="ECO:0000313" key="2">
    <source>
        <dbReference type="EMBL" id="AGE61605.1"/>
    </source>
</evidence>
<dbReference type="Proteomes" id="UP000202309">
    <property type="component" value="Segment"/>
</dbReference>
<evidence type="ECO:0000313" key="3">
    <source>
        <dbReference type="Proteomes" id="UP000202309"/>
    </source>
</evidence>
<evidence type="ECO:0000313" key="1">
    <source>
        <dbReference type="EMBL" id="AAY83976.1"/>
    </source>
</evidence>
<name>Q4KT35_9ABAC</name>
<dbReference type="KEGG" id="vg:3431535"/>
<dbReference type="EMBL" id="JX560541">
    <property type="protein sequence ID" value="AGE61605.1"/>
    <property type="molecule type" value="Genomic_DNA"/>
</dbReference>
<accession>Q4KT35</accession>
<dbReference type="OrthoDB" id="6189at10239"/>